<feature type="compositionally biased region" description="Low complexity" evidence="1">
    <location>
        <begin position="13"/>
        <end position="37"/>
    </location>
</feature>
<sequence length="60" mass="6116">MFAPVAVRHERLLGPAPGLDPDPARATATATATATALRDAPADDAILQSGRTLLGDQPPV</sequence>
<name>A0A941IN06_9ACTN</name>
<proteinExistence type="predicted"/>
<keyword evidence="3" id="KW-1185">Reference proteome</keyword>
<feature type="region of interest" description="Disordered" evidence="1">
    <location>
        <begin position="12"/>
        <end position="37"/>
    </location>
</feature>
<reference evidence="2" key="1">
    <citation type="submission" date="2021-04" db="EMBL/GenBank/DDBJ databases">
        <title>Genome based classification of Actinospica acidithermotolerans sp. nov., an actinobacterium isolated from an Indonesian hot spring.</title>
        <authorList>
            <person name="Kusuma A.B."/>
            <person name="Putra K.E."/>
            <person name="Nafisah S."/>
            <person name="Loh J."/>
            <person name="Nouioui I."/>
            <person name="Goodfellow M."/>
        </authorList>
    </citation>
    <scope>NUCLEOTIDE SEQUENCE</scope>
    <source>
        <strain evidence="2">CSCA 57</strain>
    </source>
</reference>
<accession>A0A941IN06</accession>
<dbReference type="AlphaFoldDB" id="A0A941IN06"/>
<dbReference type="EMBL" id="JAGSOG010000030">
    <property type="protein sequence ID" value="MBR7833444.1"/>
    <property type="molecule type" value="Genomic_DNA"/>
</dbReference>
<evidence type="ECO:0000256" key="1">
    <source>
        <dbReference type="SAM" id="MobiDB-lite"/>
    </source>
</evidence>
<gene>
    <name evidence="2" type="ORF">KDL01_09215</name>
</gene>
<evidence type="ECO:0000313" key="3">
    <source>
        <dbReference type="Proteomes" id="UP000675781"/>
    </source>
</evidence>
<organism evidence="2 3">
    <name type="scientific">Actinospica durhamensis</name>
    <dbReference type="NCBI Taxonomy" id="1508375"/>
    <lineage>
        <taxon>Bacteria</taxon>
        <taxon>Bacillati</taxon>
        <taxon>Actinomycetota</taxon>
        <taxon>Actinomycetes</taxon>
        <taxon>Catenulisporales</taxon>
        <taxon>Actinospicaceae</taxon>
        <taxon>Actinospica</taxon>
    </lineage>
</organism>
<dbReference type="Proteomes" id="UP000675781">
    <property type="component" value="Unassembled WGS sequence"/>
</dbReference>
<comment type="caution">
    <text evidence="2">The sequence shown here is derived from an EMBL/GenBank/DDBJ whole genome shotgun (WGS) entry which is preliminary data.</text>
</comment>
<evidence type="ECO:0000313" key="2">
    <source>
        <dbReference type="EMBL" id="MBR7833444.1"/>
    </source>
</evidence>
<protein>
    <submittedName>
        <fullName evidence="2">Uncharacterized protein</fullName>
    </submittedName>
</protein>
<dbReference type="RefSeq" id="WP_212527965.1">
    <property type="nucleotide sequence ID" value="NZ_JAGSOG010000030.1"/>
</dbReference>